<protein>
    <submittedName>
        <fullName evidence="5">Uncharacterized protein</fullName>
    </submittedName>
</protein>
<evidence type="ECO:0000256" key="1">
    <source>
        <dbReference type="ARBA" id="ARBA00004123"/>
    </source>
</evidence>
<dbReference type="PANTHER" id="PTHR45843:SF1">
    <property type="entry name" value="PEPTIDYL-PROLYL CIS-TRANS ISOMERASE-LIKE 4"/>
    <property type="match status" value="1"/>
</dbReference>
<dbReference type="AlphaFoldDB" id="A0AAD9XHF1"/>
<evidence type="ECO:0000256" key="3">
    <source>
        <dbReference type="SAM" id="MobiDB-lite"/>
    </source>
</evidence>
<organism evidence="5 6">
    <name type="scientific">Dipteronia dyeriana</name>
    <dbReference type="NCBI Taxonomy" id="168575"/>
    <lineage>
        <taxon>Eukaryota</taxon>
        <taxon>Viridiplantae</taxon>
        <taxon>Streptophyta</taxon>
        <taxon>Embryophyta</taxon>
        <taxon>Tracheophyta</taxon>
        <taxon>Spermatophyta</taxon>
        <taxon>Magnoliopsida</taxon>
        <taxon>eudicotyledons</taxon>
        <taxon>Gunneridae</taxon>
        <taxon>Pentapetalae</taxon>
        <taxon>rosids</taxon>
        <taxon>malvids</taxon>
        <taxon>Sapindales</taxon>
        <taxon>Sapindaceae</taxon>
        <taxon>Hippocastanoideae</taxon>
        <taxon>Acereae</taxon>
        <taxon>Dipteronia</taxon>
    </lineage>
</organism>
<reference evidence="5" key="1">
    <citation type="journal article" date="2023" name="Plant J.">
        <title>Genome sequences and population genomics provide insights into the demographic history, inbreeding, and mutation load of two 'living fossil' tree species of Dipteronia.</title>
        <authorList>
            <person name="Feng Y."/>
            <person name="Comes H.P."/>
            <person name="Chen J."/>
            <person name="Zhu S."/>
            <person name="Lu R."/>
            <person name="Zhang X."/>
            <person name="Li P."/>
            <person name="Qiu J."/>
            <person name="Olsen K.M."/>
            <person name="Qiu Y."/>
        </authorList>
    </citation>
    <scope>NUCLEOTIDE SEQUENCE</scope>
    <source>
        <strain evidence="5">KIB01</strain>
    </source>
</reference>
<gene>
    <name evidence="5" type="ORF">Ddye_005910</name>
</gene>
<dbReference type="EMBL" id="JANJYI010000002">
    <property type="protein sequence ID" value="KAK2659377.1"/>
    <property type="molecule type" value="Genomic_DNA"/>
</dbReference>
<dbReference type="Proteomes" id="UP001280121">
    <property type="component" value="Unassembled WGS sequence"/>
</dbReference>
<name>A0AAD9XHF1_9ROSI</name>
<dbReference type="InterPro" id="IPR035542">
    <property type="entry name" value="CRIP"/>
</dbReference>
<keyword evidence="2" id="KW-0539">Nucleus</keyword>
<evidence type="ECO:0000256" key="4">
    <source>
        <dbReference type="SAM" id="SignalP"/>
    </source>
</evidence>
<feature type="compositionally biased region" description="Polar residues" evidence="3">
    <location>
        <begin position="47"/>
        <end position="77"/>
    </location>
</feature>
<keyword evidence="4" id="KW-0732">Signal</keyword>
<feature type="signal peptide" evidence="4">
    <location>
        <begin position="1"/>
        <end position="28"/>
    </location>
</feature>
<feature type="chain" id="PRO_5042262363" evidence="4">
    <location>
        <begin position="29"/>
        <end position="147"/>
    </location>
</feature>
<evidence type="ECO:0000313" key="6">
    <source>
        <dbReference type="Proteomes" id="UP001280121"/>
    </source>
</evidence>
<evidence type="ECO:0000313" key="5">
    <source>
        <dbReference type="EMBL" id="KAK2659377.1"/>
    </source>
</evidence>
<dbReference type="GO" id="GO:0005634">
    <property type="term" value="C:nucleus"/>
    <property type="evidence" value="ECO:0007669"/>
    <property type="project" value="UniProtKB-SubCell"/>
</dbReference>
<accession>A0AAD9XHF1</accession>
<keyword evidence="6" id="KW-1185">Reference proteome</keyword>
<dbReference type="PANTHER" id="PTHR45843">
    <property type="entry name" value="PEPTIDYL-PROLYL CIS-TRANS ISOMERASE-LIKE 4"/>
    <property type="match status" value="1"/>
</dbReference>
<evidence type="ECO:0000256" key="2">
    <source>
        <dbReference type="ARBA" id="ARBA00023242"/>
    </source>
</evidence>
<feature type="region of interest" description="Disordered" evidence="3">
    <location>
        <begin position="45"/>
        <end position="82"/>
    </location>
</feature>
<comment type="caution">
    <text evidence="5">The sequence shown here is derived from an EMBL/GenBank/DDBJ whole genome shotgun (WGS) entry which is preliminary data.</text>
</comment>
<sequence>MLASWRQNCILCFTLLLAFDVLMSSSEASRFPKAYSFDQMLPKKLPTPSSAPSKGTNSVSTWSSTAVKTDKNLPSSDGKNRPYKNIRIKHMYIVDDPFDDPGPQLSDFVPDTSPEDDWVPLDEQLAPQELVEVLRAKDAYSIKCSCT</sequence>
<proteinExistence type="predicted"/>
<comment type="subcellular location">
    <subcellularLocation>
        <location evidence="1">Nucleus</location>
    </subcellularLocation>
</comment>